<evidence type="ECO:0000313" key="1">
    <source>
        <dbReference type="EMBL" id="BCJ29283.1"/>
    </source>
</evidence>
<dbReference type="KEGG" id="aser:Asera_33910"/>
<dbReference type="SUPFAM" id="SSF55961">
    <property type="entry name" value="Bet v1-like"/>
    <property type="match status" value="1"/>
</dbReference>
<dbReference type="InterPro" id="IPR019587">
    <property type="entry name" value="Polyketide_cyclase/dehydratase"/>
</dbReference>
<accession>A0A810L1J5</accession>
<proteinExistence type="predicted"/>
<dbReference type="Proteomes" id="UP000680750">
    <property type="component" value="Chromosome"/>
</dbReference>
<sequence length="145" mass="15709">MIEVTASREVPVTAERAWAVVADYGHDPRWRRGVRTMAPQPPGPVAVGTTTAEVLRFAGRTYRSGGLVTEVDEGRNFAWRTTSGLVAHGSRTVRPLGARSARVTLRATVRPVGAQRLLAPLLRPLLARTLRGDLDRLAALLAADH</sequence>
<dbReference type="RefSeq" id="WP_169745822.1">
    <property type="nucleotide sequence ID" value="NZ_AP023354.1"/>
</dbReference>
<dbReference type="EMBL" id="AP023354">
    <property type="protein sequence ID" value="BCJ29283.1"/>
    <property type="molecule type" value="Genomic_DNA"/>
</dbReference>
<gene>
    <name evidence="1" type="ORF">Asera_33910</name>
</gene>
<dbReference type="Pfam" id="PF10604">
    <property type="entry name" value="Polyketide_cyc2"/>
    <property type="match status" value="1"/>
</dbReference>
<organism evidence="1 2">
    <name type="scientific">Actinocatenispora sera</name>
    <dbReference type="NCBI Taxonomy" id="390989"/>
    <lineage>
        <taxon>Bacteria</taxon>
        <taxon>Bacillati</taxon>
        <taxon>Actinomycetota</taxon>
        <taxon>Actinomycetes</taxon>
        <taxon>Micromonosporales</taxon>
        <taxon>Micromonosporaceae</taxon>
        <taxon>Actinocatenispora</taxon>
    </lineage>
</organism>
<dbReference type="AlphaFoldDB" id="A0A810L1J5"/>
<evidence type="ECO:0000313" key="2">
    <source>
        <dbReference type="Proteomes" id="UP000680750"/>
    </source>
</evidence>
<name>A0A810L1J5_9ACTN</name>
<evidence type="ECO:0008006" key="3">
    <source>
        <dbReference type="Google" id="ProtNLM"/>
    </source>
</evidence>
<reference evidence="1" key="1">
    <citation type="submission" date="2020-08" db="EMBL/GenBank/DDBJ databases">
        <title>Whole genome shotgun sequence of Actinocatenispora sera NBRC 101916.</title>
        <authorList>
            <person name="Komaki H."/>
            <person name="Tamura T."/>
        </authorList>
    </citation>
    <scope>NUCLEOTIDE SEQUENCE</scope>
    <source>
        <strain evidence="1">NBRC 101916</strain>
    </source>
</reference>
<dbReference type="InterPro" id="IPR023393">
    <property type="entry name" value="START-like_dom_sf"/>
</dbReference>
<keyword evidence="2" id="KW-1185">Reference proteome</keyword>
<protein>
    <recommendedName>
        <fullName evidence="3">Polyketide cyclase/dehydrase/lipid transport protein</fullName>
    </recommendedName>
</protein>
<dbReference type="Gene3D" id="3.30.530.20">
    <property type="match status" value="1"/>
</dbReference>